<dbReference type="GO" id="GO:0046487">
    <property type="term" value="P:glyoxylate metabolic process"/>
    <property type="evidence" value="ECO:0007669"/>
    <property type="project" value="InterPro"/>
</dbReference>
<comment type="caution">
    <text evidence="7">The sequence shown here is derived from an EMBL/GenBank/DDBJ whole genome shotgun (WGS) entry which is preliminary data.</text>
</comment>
<name>A0A921ISE3_9ACTN</name>
<evidence type="ECO:0000313" key="10">
    <source>
        <dbReference type="Proteomes" id="UP000746751"/>
    </source>
</evidence>
<dbReference type="InterPro" id="IPR002204">
    <property type="entry name" value="3-OH-isobutyrate_DH-rel_CS"/>
</dbReference>
<dbReference type="NCBIfam" id="NF008592">
    <property type="entry name" value="PRK11559.1"/>
    <property type="match status" value="1"/>
</dbReference>
<organism evidence="7 10">
    <name type="scientific">Collinsella ihumii</name>
    <dbReference type="NCBI Taxonomy" id="1720204"/>
    <lineage>
        <taxon>Bacteria</taxon>
        <taxon>Bacillati</taxon>
        <taxon>Actinomycetota</taxon>
        <taxon>Coriobacteriia</taxon>
        <taxon>Coriobacteriales</taxon>
        <taxon>Coriobacteriaceae</taxon>
        <taxon>Collinsella</taxon>
    </lineage>
</organism>
<dbReference type="AlphaFoldDB" id="A0A921ISE3"/>
<dbReference type="Proteomes" id="UP000746751">
    <property type="component" value="Unassembled WGS sequence"/>
</dbReference>
<dbReference type="Proteomes" id="UP001168505">
    <property type="component" value="Unassembled WGS sequence"/>
</dbReference>
<dbReference type="Proteomes" id="UP001168435">
    <property type="component" value="Unassembled WGS sequence"/>
</dbReference>
<reference evidence="9" key="4">
    <citation type="submission" date="2023-08" db="EMBL/GenBank/DDBJ databases">
        <title>Identification and characterization of horizontal gene transfer across gut microbiota members of farm animals based on homology search.</title>
        <authorList>
            <person name="Schwarzerova J."/>
            <person name="Nykrynova M."/>
            <person name="Jureckova K."/>
            <person name="Cejkova D."/>
            <person name="Rychlik I."/>
        </authorList>
    </citation>
    <scope>NUCLEOTIDE SEQUENCE</scope>
    <source>
        <strain evidence="9">15_COKtk</strain>
        <strain evidence="8">176_SSukc20</strain>
    </source>
</reference>
<dbReference type="InterPro" id="IPR029154">
    <property type="entry name" value="HIBADH-like_NADP-bd"/>
</dbReference>
<dbReference type="Gene3D" id="1.10.1040.10">
    <property type="entry name" value="N-(1-d-carboxylethyl)-l-norvaline Dehydrogenase, domain 2"/>
    <property type="match status" value="1"/>
</dbReference>
<evidence type="ECO:0000256" key="4">
    <source>
        <dbReference type="PIRSR" id="PIRSR000103-1"/>
    </source>
</evidence>
<dbReference type="PANTHER" id="PTHR43060">
    <property type="entry name" value="3-HYDROXYISOBUTYRATE DEHYDROGENASE-LIKE 1, MITOCHONDRIAL-RELATED"/>
    <property type="match status" value="1"/>
</dbReference>
<feature type="domain" description="3-hydroxyisobutyrate dehydrogenase-like NAD-binding" evidence="6">
    <location>
        <begin position="171"/>
        <end position="290"/>
    </location>
</feature>
<proteinExistence type="inferred from homology"/>
<evidence type="ECO:0000313" key="9">
    <source>
        <dbReference type="EMBL" id="MDN0069580.1"/>
    </source>
</evidence>
<evidence type="ECO:0000256" key="3">
    <source>
        <dbReference type="ARBA" id="ARBA00023027"/>
    </source>
</evidence>
<keyword evidence="3" id="KW-0520">NAD</keyword>
<dbReference type="SUPFAM" id="SSF51735">
    <property type="entry name" value="NAD(P)-binding Rossmann-fold domains"/>
    <property type="match status" value="1"/>
</dbReference>
<dbReference type="GO" id="GO:0051287">
    <property type="term" value="F:NAD binding"/>
    <property type="evidence" value="ECO:0007669"/>
    <property type="project" value="InterPro"/>
</dbReference>
<keyword evidence="2 7" id="KW-0560">Oxidoreductase</keyword>
<dbReference type="InterPro" id="IPR036291">
    <property type="entry name" value="NAD(P)-bd_dom_sf"/>
</dbReference>
<dbReference type="PROSITE" id="PS00895">
    <property type="entry name" value="3_HYDROXYISOBUT_DH"/>
    <property type="match status" value="1"/>
</dbReference>
<dbReference type="GO" id="GO:0050661">
    <property type="term" value="F:NADP binding"/>
    <property type="evidence" value="ECO:0007669"/>
    <property type="project" value="InterPro"/>
</dbReference>
<gene>
    <name evidence="7" type="primary">garR</name>
    <name evidence="7" type="ORF">K8U80_06935</name>
    <name evidence="8" type="ORF">QVN30_02940</name>
    <name evidence="9" type="ORF">QVN40_07680</name>
</gene>
<dbReference type="InterPro" id="IPR008927">
    <property type="entry name" value="6-PGluconate_DH-like_C_sf"/>
</dbReference>
<evidence type="ECO:0000313" key="11">
    <source>
        <dbReference type="Proteomes" id="UP001168435"/>
    </source>
</evidence>
<dbReference type="EMBL" id="JAUEIQ010000002">
    <property type="protein sequence ID" value="MDN0063261.1"/>
    <property type="molecule type" value="Genomic_DNA"/>
</dbReference>
<comment type="similarity">
    <text evidence="1">Belongs to the HIBADH-related family.</text>
</comment>
<accession>A0A921ISE3</accession>
<evidence type="ECO:0000259" key="5">
    <source>
        <dbReference type="Pfam" id="PF03446"/>
    </source>
</evidence>
<evidence type="ECO:0000259" key="6">
    <source>
        <dbReference type="Pfam" id="PF14833"/>
    </source>
</evidence>
<evidence type="ECO:0000313" key="8">
    <source>
        <dbReference type="EMBL" id="MDN0063261.1"/>
    </source>
</evidence>
<dbReference type="SUPFAM" id="SSF48179">
    <property type="entry name" value="6-phosphogluconate dehydrogenase C-terminal domain-like"/>
    <property type="match status" value="1"/>
</dbReference>
<dbReference type="EMBL" id="JAUEIR010000006">
    <property type="protein sequence ID" value="MDN0069580.1"/>
    <property type="molecule type" value="Genomic_DNA"/>
</dbReference>
<dbReference type="Pfam" id="PF03446">
    <property type="entry name" value="NAD_binding_2"/>
    <property type="match status" value="1"/>
</dbReference>
<evidence type="ECO:0000256" key="2">
    <source>
        <dbReference type="ARBA" id="ARBA00023002"/>
    </source>
</evidence>
<dbReference type="InterPro" id="IPR013328">
    <property type="entry name" value="6PGD_dom2"/>
</dbReference>
<evidence type="ECO:0000256" key="1">
    <source>
        <dbReference type="ARBA" id="ARBA00009080"/>
    </source>
</evidence>
<dbReference type="PIRSF" id="PIRSF000103">
    <property type="entry name" value="HIBADH"/>
    <property type="match status" value="1"/>
</dbReference>
<dbReference type="EMBL" id="DYVF01000043">
    <property type="protein sequence ID" value="HJG31117.1"/>
    <property type="molecule type" value="Genomic_DNA"/>
</dbReference>
<sequence>MKRKDSSMNVGFVGLGIMGKPMSINVQKAGHTVYAFDFNIERANDLVELGGVACASGKEVAEKSDVIITMLPNSPHVEAALFNENGIAEGLSAGKCVIDMSSIAPLASRDFAKRLEEIGVDFLDAPVSGGEPKAIDGTIAVMVGGKEEVFAKYEDLLKTMASTVTLVGEVGAGNITKLANQMIVAINIAGVAEAYSLAKKAGVDPSRVYQAIRSGLAGSTVMDQKSQKIFDGDFTPGFRIELHIKDLQNVMDTSHGVNVSVPFSSLAMEIMQSLKAHGHEKDDHSGIAEWYEMVNDMKLQG</sequence>
<evidence type="ECO:0000313" key="7">
    <source>
        <dbReference type="EMBL" id="HJG31117.1"/>
    </source>
</evidence>
<feature type="active site" evidence="4">
    <location>
        <position position="177"/>
    </location>
</feature>
<keyword evidence="11" id="KW-1185">Reference proteome</keyword>
<dbReference type="Pfam" id="PF14833">
    <property type="entry name" value="NAD_binding_11"/>
    <property type="match status" value="1"/>
</dbReference>
<dbReference type="InterPro" id="IPR006398">
    <property type="entry name" value="Tartro_sem_red"/>
</dbReference>
<dbReference type="Gene3D" id="3.40.50.720">
    <property type="entry name" value="NAD(P)-binding Rossmann-like Domain"/>
    <property type="match status" value="1"/>
</dbReference>
<protein>
    <submittedName>
        <fullName evidence="7">2-hydroxy-3-oxopropionate reductase</fullName>
        <ecNumber evidence="7">1.1.1.60</ecNumber>
    </submittedName>
</protein>
<reference evidence="7" key="1">
    <citation type="journal article" date="2021" name="PeerJ">
        <title>Extensive microbial diversity within the chicken gut microbiome revealed by metagenomics and culture.</title>
        <authorList>
            <person name="Gilroy R."/>
            <person name="Ravi A."/>
            <person name="Getino M."/>
            <person name="Pursley I."/>
            <person name="Horton D.L."/>
            <person name="Alikhan N.F."/>
            <person name="Baker D."/>
            <person name="Gharbi K."/>
            <person name="Hall N."/>
            <person name="Watson M."/>
            <person name="Adriaenssens E.M."/>
            <person name="Foster-Nyarko E."/>
            <person name="Jarju S."/>
            <person name="Secka A."/>
            <person name="Antonio M."/>
            <person name="Oren A."/>
            <person name="Chaudhuri R.R."/>
            <person name="La Ragione R."/>
            <person name="Hildebrand F."/>
            <person name="Pallen M.J."/>
        </authorList>
    </citation>
    <scope>NUCLEOTIDE SEQUENCE</scope>
    <source>
        <strain evidence="7">ChiGjej2B2-7701</strain>
    </source>
</reference>
<dbReference type="NCBIfam" id="TIGR01505">
    <property type="entry name" value="tartro_sem_red"/>
    <property type="match status" value="1"/>
</dbReference>
<dbReference type="InterPro" id="IPR015815">
    <property type="entry name" value="HIBADH-related"/>
</dbReference>
<dbReference type="GO" id="GO:0016054">
    <property type="term" value="P:organic acid catabolic process"/>
    <property type="evidence" value="ECO:0007669"/>
    <property type="project" value="UniProtKB-ARBA"/>
</dbReference>
<reference evidence="7" key="2">
    <citation type="submission" date="2021-09" db="EMBL/GenBank/DDBJ databases">
        <authorList>
            <person name="Gilroy R."/>
        </authorList>
    </citation>
    <scope>NUCLEOTIDE SEQUENCE</scope>
    <source>
        <strain evidence="7">ChiGjej2B2-7701</strain>
    </source>
</reference>
<dbReference type="PANTHER" id="PTHR43060:SF3">
    <property type="entry name" value="2-HYDROXY-3-OXOPROPIONATE REDUCTASE"/>
    <property type="match status" value="1"/>
</dbReference>
<dbReference type="GO" id="GO:0008679">
    <property type="term" value="F:2-hydroxy-3-oxopropionate reductase activity"/>
    <property type="evidence" value="ECO:0007669"/>
    <property type="project" value="UniProtKB-EC"/>
</dbReference>
<dbReference type="InterPro" id="IPR006115">
    <property type="entry name" value="6PGDH_NADP-bd"/>
</dbReference>
<reference evidence="8" key="3">
    <citation type="submission" date="2023-06" db="EMBL/GenBank/DDBJ databases">
        <authorList>
            <person name="Zeman M."/>
            <person name="Kubasova T."/>
            <person name="Jahodarova E."/>
            <person name="Nykrynova M."/>
            <person name="Rychlik I."/>
        </authorList>
    </citation>
    <scope>NUCLEOTIDE SEQUENCE</scope>
    <source>
        <strain evidence="9">15_COKtk</strain>
        <strain evidence="8">176_SSukc20</strain>
    </source>
</reference>
<dbReference type="EC" id="1.1.1.60" evidence="7"/>
<feature type="domain" description="6-phosphogluconate dehydrogenase NADP-binding" evidence="5">
    <location>
        <begin position="9"/>
        <end position="168"/>
    </location>
</feature>